<dbReference type="AlphaFoldDB" id="A0A9P8RTE8"/>
<dbReference type="EMBL" id="JAGHQM010000042">
    <property type="protein sequence ID" value="KAH0566008.1"/>
    <property type="molecule type" value="Genomic_DNA"/>
</dbReference>
<evidence type="ECO:0000313" key="2">
    <source>
        <dbReference type="Proteomes" id="UP000750711"/>
    </source>
</evidence>
<protein>
    <submittedName>
        <fullName evidence="1">Uncharacterized protein</fullName>
    </submittedName>
</protein>
<dbReference type="Proteomes" id="UP000750711">
    <property type="component" value="Unassembled WGS sequence"/>
</dbReference>
<evidence type="ECO:0000313" key="1">
    <source>
        <dbReference type="EMBL" id="KAH0566008.1"/>
    </source>
</evidence>
<accession>A0A9P8RTE8</accession>
<organism evidence="1 2">
    <name type="scientific">Trichoglossum hirsutum</name>
    <dbReference type="NCBI Taxonomy" id="265104"/>
    <lineage>
        <taxon>Eukaryota</taxon>
        <taxon>Fungi</taxon>
        <taxon>Dikarya</taxon>
        <taxon>Ascomycota</taxon>
        <taxon>Pezizomycotina</taxon>
        <taxon>Geoglossomycetes</taxon>
        <taxon>Geoglossales</taxon>
        <taxon>Geoglossaceae</taxon>
        <taxon>Trichoglossum</taxon>
    </lineage>
</organism>
<reference evidence="1" key="1">
    <citation type="submission" date="2021-03" db="EMBL/GenBank/DDBJ databases">
        <title>Comparative genomics and phylogenomic investigation of the class Geoglossomycetes provide insights into ecological specialization and systematics.</title>
        <authorList>
            <person name="Melie T."/>
            <person name="Pirro S."/>
            <person name="Miller A.N."/>
            <person name="Quandt A."/>
        </authorList>
    </citation>
    <scope>NUCLEOTIDE SEQUENCE</scope>
    <source>
        <strain evidence="1">CAQ_001_2017</strain>
    </source>
</reference>
<keyword evidence="2" id="KW-1185">Reference proteome</keyword>
<gene>
    <name evidence="1" type="ORF">GP486_000599</name>
</gene>
<sequence>MQALAFGRALSLNKRLREAYSYLLSYKQEREKMSRSTLTVFYGPKQVTDGAVLDHIAQAIDGHKDYVVSNQSMGGDTQPGTYKYATVYYSLNPAQGPIRSRVAGEGKPLTFGTDIASIIYGPKIITDPAVYIAAYNAFVGNNPYPVSNQSMGGDPQYGTVKYGQALYYRNGQTVVQESAKEGTKFEWKGQN</sequence>
<comment type="caution">
    <text evidence="1">The sequence shown here is derived from an EMBL/GenBank/DDBJ whole genome shotgun (WGS) entry which is preliminary data.</text>
</comment>
<proteinExistence type="predicted"/>
<name>A0A9P8RTE8_9PEZI</name>